<comment type="caution">
    <text evidence="7">The sequence shown here is derived from an EMBL/GenBank/DDBJ whole genome shotgun (WGS) entry which is preliminary data.</text>
</comment>
<dbReference type="RefSeq" id="WP_380095021.1">
    <property type="nucleotide sequence ID" value="NZ_JBHRYD010000001.1"/>
</dbReference>
<comment type="subcellular location">
    <subcellularLocation>
        <location evidence="1">Periplasm</location>
    </subcellularLocation>
</comment>
<keyword evidence="4 6" id="KW-0732">Signal</keyword>
<evidence type="ECO:0000313" key="7">
    <source>
        <dbReference type="EMBL" id="MFC3703891.1"/>
    </source>
</evidence>
<organism evidence="7 8">
    <name type="scientific">Devosia honganensis</name>
    <dbReference type="NCBI Taxonomy" id="1610527"/>
    <lineage>
        <taxon>Bacteria</taxon>
        <taxon>Pseudomonadati</taxon>
        <taxon>Pseudomonadota</taxon>
        <taxon>Alphaproteobacteria</taxon>
        <taxon>Hyphomicrobiales</taxon>
        <taxon>Devosiaceae</taxon>
        <taxon>Devosia</taxon>
    </lineage>
</organism>
<comment type="similarity">
    <text evidence="2">Belongs to the bacterial solute-binding protein 1 family.</text>
</comment>
<dbReference type="Proteomes" id="UP001595613">
    <property type="component" value="Unassembled WGS sequence"/>
</dbReference>
<dbReference type="PROSITE" id="PS01037">
    <property type="entry name" value="SBP_BACTERIAL_1"/>
    <property type="match status" value="1"/>
</dbReference>
<protein>
    <submittedName>
        <fullName evidence="7">Extracellular solute-binding protein</fullName>
    </submittedName>
</protein>
<evidence type="ECO:0000256" key="5">
    <source>
        <dbReference type="ARBA" id="ARBA00022764"/>
    </source>
</evidence>
<keyword evidence="5" id="KW-0574">Periplasm</keyword>
<reference evidence="8" key="1">
    <citation type="journal article" date="2019" name="Int. J. Syst. Evol. Microbiol.">
        <title>The Global Catalogue of Microorganisms (GCM) 10K type strain sequencing project: providing services to taxonomists for standard genome sequencing and annotation.</title>
        <authorList>
            <consortium name="The Broad Institute Genomics Platform"/>
            <consortium name="The Broad Institute Genome Sequencing Center for Infectious Disease"/>
            <person name="Wu L."/>
            <person name="Ma J."/>
        </authorList>
    </citation>
    <scope>NUCLEOTIDE SEQUENCE [LARGE SCALE GENOMIC DNA]</scope>
    <source>
        <strain evidence="8">KCTC 42281</strain>
    </source>
</reference>
<keyword evidence="3" id="KW-0813">Transport</keyword>
<dbReference type="InterPro" id="IPR006059">
    <property type="entry name" value="SBP"/>
</dbReference>
<dbReference type="PANTHER" id="PTHR43649">
    <property type="entry name" value="ARABINOSE-BINDING PROTEIN-RELATED"/>
    <property type="match status" value="1"/>
</dbReference>
<dbReference type="InterPro" id="IPR006061">
    <property type="entry name" value="SBP_1_CS"/>
</dbReference>
<evidence type="ECO:0000256" key="2">
    <source>
        <dbReference type="ARBA" id="ARBA00008520"/>
    </source>
</evidence>
<proteinExistence type="inferred from homology"/>
<dbReference type="EMBL" id="JBHRYD010000001">
    <property type="protein sequence ID" value="MFC3703891.1"/>
    <property type="molecule type" value="Genomic_DNA"/>
</dbReference>
<dbReference type="SUPFAM" id="SSF53850">
    <property type="entry name" value="Periplasmic binding protein-like II"/>
    <property type="match status" value="1"/>
</dbReference>
<dbReference type="Gene3D" id="3.40.190.10">
    <property type="entry name" value="Periplasmic binding protein-like II"/>
    <property type="match status" value="1"/>
</dbReference>
<evidence type="ECO:0000313" key="8">
    <source>
        <dbReference type="Proteomes" id="UP001595613"/>
    </source>
</evidence>
<sequence>MLATKSKRSRSRLAYLRAALFGVAASCFSITGASAGSIEFWTLFSGPDGEAIDALVKTFNATAGQEAGVEVKLLIIPWDDFNTKLSVAMASRRAPALTVVNSDQVPVYANQGALDPFTAEELQEAGINQDDYVPKAWEAGNFNGEQYGVPISIFPRSIYYNKDLFAEAGLDPDTPPTTGVELMEDAQAIAALGEDKIGLFFNLTGSGTFRNFYSIYWQYEDSLYNDDMTGLSETFGATATKVLTELKGFIDAGVTPAKDIGPDATKLFAQNKIGVMVAQITDLPVFQAASRDLGLNYGIAGFPTFGDEPAVFAMAHEFLIPRGTSPEARSDALTFIKWIGEHGVEWAKTGKVSPQYSVIESDEYKALPEQMTVTASIETAHFPAALVNQPAVDRVVQQVLEEFYGGRLSIEEAVARLETSIPPVLSK</sequence>
<evidence type="ECO:0000256" key="3">
    <source>
        <dbReference type="ARBA" id="ARBA00022448"/>
    </source>
</evidence>
<name>A0ABV7WZE1_9HYPH</name>
<accession>A0ABV7WZE1</accession>
<dbReference type="InterPro" id="IPR050490">
    <property type="entry name" value="Bact_solute-bd_prot1"/>
</dbReference>
<evidence type="ECO:0000256" key="1">
    <source>
        <dbReference type="ARBA" id="ARBA00004418"/>
    </source>
</evidence>
<feature type="signal peptide" evidence="6">
    <location>
        <begin position="1"/>
        <end position="35"/>
    </location>
</feature>
<dbReference type="PANTHER" id="PTHR43649:SF14">
    <property type="entry name" value="BLR3389 PROTEIN"/>
    <property type="match status" value="1"/>
</dbReference>
<dbReference type="Pfam" id="PF01547">
    <property type="entry name" value="SBP_bac_1"/>
    <property type="match status" value="1"/>
</dbReference>
<gene>
    <name evidence="7" type="ORF">ACFOOL_03870</name>
</gene>
<evidence type="ECO:0000256" key="6">
    <source>
        <dbReference type="SAM" id="SignalP"/>
    </source>
</evidence>
<feature type="chain" id="PRO_5046398558" evidence="6">
    <location>
        <begin position="36"/>
        <end position="427"/>
    </location>
</feature>
<keyword evidence="8" id="KW-1185">Reference proteome</keyword>
<evidence type="ECO:0000256" key="4">
    <source>
        <dbReference type="ARBA" id="ARBA00022729"/>
    </source>
</evidence>